<reference evidence="1" key="2">
    <citation type="journal article" date="2022" name="New Phytol.">
        <title>Evolutionary transition to the ectomycorrhizal habit in the genomes of a hyperdiverse lineage of mushroom-forming fungi.</title>
        <authorList>
            <person name="Looney B."/>
            <person name="Miyauchi S."/>
            <person name="Morin E."/>
            <person name="Drula E."/>
            <person name="Courty P.E."/>
            <person name="Kohler A."/>
            <person name="Kuo A."/>
            <person name="LaButti K."/>
            <person name="Pangilinan J."/>
            <person name="Lipzen A."/>
            <person name="Riley R."/>
            <person name="Andreopoulos W."/>
            <person name="He G."/>
            <person name="Johnson J."/>
            <person name="Nolan M."/>
            <person name="Tritt A."/>
            <person name="Barry K.W."/>
            <person name="Grigoriev I.V."/>
            <person name="Nagy L.G."/>
            <person name="Hibbett D."/>
            <person name="Henrissat B."/>
            <person name="Matheny P.B."/>
            <person name="Labbe J."/>
            <person name="Martin F.M."/>
        </authorList>
    </citation>
    <scope>NUCLEOTIDE SEQUENCE</scope>
    <source>
        <strain evidence="1">EC-137</strain>
    </source>
</reference>
<evidence type="ECO:0000313" key="1">
    <source>
        <dbReference type="EMBL" id="KAI0036653.1"/>
    </source>
</evidence>
<accession>A0ACB8QYM0</accession>
<evidence type="ECO:0000313" key="2">
    <source>
        <dbReference type="Proteomes" id="UP000814128"/>
    </source>
</evidence>
<keyword evidence="2" id="KW-1185">Reference proteome</keyword>
<organism evidence="1 2">
    <name type="scientific">Vararia minispora EC-137</name>
    <dbReference type="NCBI Taxonomy" id="1314806"/>
    <lineage>
        <taxon>Eukaryota</taxon>
        <taxon>Fungi</taxon>
        <taxon>Dikarya</taxon>
        <taxon>Basidiomycota</taxon>
        <taxon>Agaricomycotina</taxon>
        <taxon>Agaricomycetes</taxon>
        <taxon>Russulales</taxon>
        <taxon>Lachnocladiaceae</taxon>
        <taxon>Vararia</taxon>
    </lineage>
</organism>
<dbReference type="EMBL" id="MU273469">
    <property type="protein sequence ID" value="KAI0036653.1"/>
    <property type="molecule type" value="Genomic_DNA"/>
</dbReference>
<dbReference type="Proteomes" id="UP000814128">
    <property type="component" value="Unassembled WGS sequence"/>
</dbReference>
<comment type="caution">
    <text evidence="1">The sequence shown here is derived from an EMBL/GenBank/DDBJ whole genome shotgun (WGS) entry which is preliminary data.</text>
</comment>
<reference evidence="1" key="1">
    <citation type="submission" date="2021-02" db="EMBL/GenBank/DDBJ databases">
        <authorList>
            <consortium name="DOE Joint Genome Institute"/>
            <person name="Ahrendt S."/>
            <person name="Looney B.P."/>
            <person name="Miyauchi S."/>
            <person name="Morin E."/>
            <person name="Drula E."/>
            <person name="Courty P.E."/>
            <person name="Chicoki N."/>
            <person name="Fauchery L."/>
            <person name="Kohler A."/>
            <person name="Kuo A."/>
            <person name="Labutti K."/>
            <person name="Pangilinan J."/>
            <person name="Lipzen A."/>
            <person name="Riley R."/>
            <person name="Andreopoulos W."/>
            <person name="He G."/>
            <person name="Johnson J."/>
            <person name="Barry K.W."/>
            <person name="Grigoriev I.V."/>
            <person name="Nagy L."/>
            <person name="Hibbett D."/>
            <person name="Henrissat B."/>
            <person name="Matheny P.B."/>
            <person name="Labbe J."/>
            <person name="Martin F."/>
        </authorList>
    </citation>
    <scope>NUCLEOTIDE SEQUENCE</scope>
    <source>
        <strain evidence="1">EC-137</strain>
    </source>
</reference>
<gene>
    <name evidence="1" type="ORF">K488DRAFT_75869</name>
</gene>
<name>A0ACB8QYM0_9AGAM</name>
<sequence>MKAADGYRLPSFISSTYNPRKGVHMTNDPGLCIVCHTRPKHCDSLKIHDYCSKKRAAKAALSKTREERDASDRSTPSPTVVPGIVEIPKSDARFESISKQFRTSWRHKRAVPTVRAVYEVTSTSSAIAAYKVYRQSLETRESFRSRGLAEGNEQRRWHGTKRRCLLGDPGHIELCTDPECSLCNIIRHSYDMTHIGFAFGASRFGRGIYTSSTSSKSDFPYTRNDGPAITSSFKAMLLNKVAAGIGFKTLNYTPNFLAPPPGYDSVIGEAGSTLNHDELVIYRSDAIIPSYLVVYN</sequence>
<proteinExistence type="predicted"/>
<protein>
    <submittedName>
        <fullName evidence="1">Uncharacterized protein</fullName>
    </submittedName>
</protein>